<feature type="region of interest" description="Disordered" evidence="6">
    <location>
        <begin position="292"/>
        <end position="323"/>
    </location>
</feature>
<dbReference type="GO" id="GO:0070530">
    <property type="term" value="F:K63-linked polyubiquitin modification-dependent protein binding"/>
    <property type="evidence" value="ECO:0007669"/>
    <property type="project" value="TreeGrafter"/>
</dbReference>
<evidence type="ECO:0000256" key="3">
    <source>
        <dbReference type="ARBA" id="ARBA00022833"/>
    </source>
</evidence>
<dbReference type="PANTHER" id="PTHR46253">
    <property type="entry name" value="TGF-BETA-ACTIVATED KINASE 1 AND MAP3K7-BINDING PROTEIN TAB"/>
    <property type="match status" value="1"/>
</dbReference>
<dbReference type="InterPro" id="IPR036443">
    <property type="entry name" value="Znf_RanBP2_sf"/>
</dbReference>
<evidence type="ECO:0000256" key="5">
    <source>
        <dbReference type="SAM" id="Coils"/>
    </source>
</evidence>
<dbReference type="PROSITE" id="PS01358">
    <property type="entry name" value="ZF_RANBP2_1"/>
    <property type="match status" value="1"/>
</dbReference>
<keyword evidence="5" id="KW-0175">Coiled coil</keyword>
<keyword evidence="9" id="KW-1185">Reference proteome</keyword>
<evidence type="ECO:0000313" key="9">
    <source>
        <dbReference type="Proteomes" id="UP001044222"/>
    </source>
</evidence>
<keyword evidence="1" id="KW-0479">Metal-binding</keyword>
<evidence type="ECO:0000259" key="7">
    <source>
        <dbReference type="PROSITE" id="PS50199"/>
    </source>
</evidence>
<dbReference type="SMART" id="SM00547">
    <property type="entry name" value="ZnF_RBZ"/>
    <property type="match status" value="1"/>
</dbReference>
<organism evidence="8 9">
    <name type="scientific">Anguilla anguilla</name>
    <name type="common">European freshwater eel</name>
    <name type="synonym">Muraena anguilla</name>
    <dbReference type="NCBI Taxonomy" id="7936"/>
    <lineage>
        <taxon>Eukaryota</taxon>
        <taxon>Metazoa</taxon>
        <taxon>Chordata</taxon>
        <taxon>Craniata</taxon>
        <taxon>Vertebrata</taxon>
        <taxon>Euteleostomi</taxon>
        <taxon>Actinopterygii</taxon>
        <taxon>Neopterygii</taxon>
        <taxon>Teleostei</taxon>
        <taxon>Anguilliformes</taxon>
        <taxon>Anguillidae</taxon>
        <taxon>Anguilla</taxon>
    </lineage>
</organism>
<evidence type="ECO:0000313" key="8">
    <source>
        <dbReference type="EMBL" id="KAG5857232.1"/>
    </source>
</evidence>
<feature type="compositionally biased region" description="Low complexity" evidence="6">
    <location>
        <begin position="305"/>
        <end position="320"/>
    </location>
</feature>
<feature type="compositionally biased region" description="Polar residues" evidence="6">
    <location>
        <begin position="201"/>
        <end position="211"/>
    </location>
</feature>
<dbReference type="PROSITE" id="PS50199">
    <property type="entry name" value="ZF_RANBP2_2"/>
    <property type="match status" value="1"/>
</dbReference>
<dbReference type="EMBL" id="JAFIRN010000001">
    <property type="protein sequence ID" value="KAG5857232.1"/>
    <property type="molecule type" value="Genomic_DNA"/>
</dbReference>
<comment type="caution">
    <text evidence="8">The sequence shown here is derived from an EMBL/GenBank/DDBJ whole genome shotgun (WGS) entry which is preliminary data.</text>
</comment>
<feature type="region of interest" description="Disordered" evidence="6">
    <location>
        <begin position="190"/>
        <end position="211"/>
    </location>
</feature>
<dbReference type="AlphaFoldDB" id="A0A9D3SBN8"/>
<dbReference type="PANTHER" id="PTHR46253:SF2">
    <property type="entry name" value="TGF-BETA-ACTIVATED KINASE 1 AND MAP3K7-BINDING PROTEIN 2"/>
    <property type="match status" value="1"/>
</dbReference>
<reference evidence="8" key="1">
    <citation type="submission" date="2021-01" db="EMBL/GenBank/DDBJ databases">
        <title>A chromosome-scale assembly of European eel, Anguilla anguilla.</title>
        <authorList>
            <person name="Henkel C."/>
            <person name="Jong-Raadsen S.A."/>
            <person name="Dufour S."/>
            <person name="Weltzien F.-A."/>
            <person name="Palstra A.P."/>
            <person name="Pelster B."/>
            <person name="Spaink H.P."/>
            <person name="Van Den Thillart G.E."/>
            <person name="Jansen H."/>
            <person name="Zahm M."/>
            <person name="Klopp C."/>
            <person name="Cedric C."/>
            <person name="Louis A."/>
            <person name="Berthelot C."/>
            <person name="Parey E."/>
            <person name="Roest Crollius H."/>
            <person name="Montfort J."/>
            <person name="Robinson-Rechavi M."/>
            <person name="Bucao C."/>
            <person name="Bouchez O."/>
            <person name="Gislard M."/>
            <person name="Lluch J."/>
            <person name="Milhes M."/>
            <person name="Lampietro C."/>
            <person name="Lopez Roques C."/>
            <person name="Donnadieu C."/>
            <person name="Braasch I."/>
            <person name="Desvignes T."/>
            <person name="Postlethwait J."/>
            <person name="Bobe J."/>
            <person name="Guiguen Y."/>
            <person name="Dirks R."/>
        </authorList>
    </citation>
    <scope>NUCLEOTIDE SEQUENCE</scope>
    <source>
        <strain evidence="8">Tag_6206</strain>
        <tissue evidence="8">Liver</tissue>
    </source>
</reference>
<dbReference type="Proteomes" id="UP001044222">
    <property type="component" value="Unassembled WGS sequence"/>
</dbReference>
<evidence type="ECO:0000256" key="2">
    <source>
        <dbReference type="ARBA" id="ARBA00022771"/>
    </source>
</evidence>
<dbReference type="Gene3D" id="1.10.8.10">
    <property type="entry name" value="DNA helicase RuvA subunit, C-terminal domain"/>
    <property type="match status" value="1"/>
</dbReference>
<dbReference type="Gene3D" id="2.30.30.380">
    <property type="entry name" value="Zn-finger domain of Sec23/24"/>
    <property type="match status" value="1"/>
</dbReference>
<evidence type="ECO:0000256" key="4">
    <source>
        <dbReference type="PROSITE-ProRule" id="PRU00322"/>
    </source>
</evidence>
<feature type="coiled-coil region" evidence="5">
    <location>
        <begin position="588"/>
        <end position="659"/>
    </location>
</feature>
<name>A0A9D3SBN8_ANGAN</name>
<accession>A0A9D3SBN8</accession>
<evidence type="ECO:0000256" key="6">
    <source>
        <dbReference type="SAM" id="MobiDB-lite"/>
    </source>
</evidence>
<dbReference type="OrthoDB" id="6288762at2759"/>
<dbReference type="GO" id="GO:0043123">
    <property type="term" value="P:positive regulation of canonical NF-kappaB signal transduction"/>
    <property type="evidence" value="ECO:0007669"/>
    <property type="project" value="TreeGrafter"/>
</dbReference>
<protein>
    <recommendedName>
        <fullName evidence="7">RanBP2-type domain-containing protein</fullName>
    </recommendedName>
</protein>
<dbReference type="SUPFAM" id="SSF90209">
    <property type="entry name" value="Ran binding protein zinc finger-like"/>
    <property type="match status" value="1"/>
</dbReference>
<keyword evidence="2 4" id="KW-0863">Zinc-finger</keyword>
<feature type="domain" description="RanBP2-type" evidence="7">
    <location>
        <begin position="682"/>
        <end position="712"/>
    </location>
</feature>
<evidence type="ECO:0000256" key="1">
    <source>
        <dbReference type="ARBA" id="ARBA00022723"/>
    </source>
</evidence>
<gene>
    <name evidence="8" type="ORF">ANANG_G00017200</name>
</gene>
<keyword evidence="3" id="KW-0862">Zinc</keyword>
<sequence>MAHGGQQGDIQVLQDLQRKSLEVPKGVVQCLLQNNSSDACSKCLSQTSSDFLRGEASLNLSDKSGLSKLQNHMSRLHLGLRTQNVYVPPLRDGPRINGSKTLSHSLSDCAIQTKQLNSKLLQQQSSQPPPLQMPTDLSVFELMDATPSTQPSGLDQLGGKGHLVGPHQAPRFSPITVTLAPNVQTSRKMPTSLRIHGGPQPSKNSPSNSIYIRPYVSQSGMGQPLLQQASRSKCSWVSQQEEQQRVSYPFTSSCSWMLSSAHSTSHTLLPQSQGHQMLHVYMPVSSPINLQTPSLLQGPPVAQPASSASSTSSSSSSSSSQQCNVQNIFTGPRKNQIEIKLEQPQRNNSAAAILWSGSSPSCTVSSCPSTASIIGTTTSFHCITSTPLSAGGPGLSHSQPMVYISASTTAATPNEAVVTTASGSQPPFYISTNTSGGEASRCRNSPTVYISANPPLHGSPLGFRNIPAPVSMGPAYIHHHRPSSRASAGIGGGTVPSPHFVVSHPNTKYTFKITVSPNKPPAALPGVAPLALEHANLYSLPSNLCVEPEPHHLSDPLSTCREKPNEVRRLSVGSDDLAYSQALCLHQKARMERLVRKLEVQRHEVEKLKEEVYDLESNLVQRRLQRSSSTSNTPFMEEMQQLRCRNRMLQIDIDCLTKATDLLQTKELTFKSPKTIKGIEEDEGTEWSCTACTFLNHPALLHCEQCEFPQHF</sequence>
<proteinExistence type="predicted"/>
<dbReference type="InterPro" id="IPR001876">
    <property type="entry name" value="Znf_RanBP2"/>
</dbReference>
<dbReference type="GO" id="GO:0008270">
    <property type="term" value="F:zinc ion binding"/>
    <property type="evidence" value="ECO:0007669"/>
    <property type="project" value="UniProtKB-KW"/>
</dbReference>